<dbReference type="OrthoDB" id="3294586at2"/>
<protein>
    <submittedName>
        <fullName evidence="1">Uncharacterized protein</fullName>
    </submittedName>
</protein>
<keyword evidence="2" id="KW-1185">Reference proteome</keyword>
<comment type="caution">
    <text evidence="1">The sequence shown here is derived from an EMBL/GenBank/DDBJ whole genome shotgun (WGS) entry which is preliminary data.</text>
</comment>
<accession>A0A4R2GYM0</accession>
<sequence length="67" mass="7251">MAIDSYEMPDDGIPLATTVQSFLAWTTQAGLPADEHLVTKALDPDARGPERLFTLLLEATRIAPARA</sequence>
<dbReference type="Proteomes" id="UP000294508">
    <property type="component" value="Unassembled WGS sequence"/>
</dbReference>
<evidence type="ECO:0000313" key="1">
    <source>
        <dbReference type="EMBL" id="TCO16553.1"/>
    </source>
</evidence>
<dbReference type="RefSeq" id="WP_132215332.1">
    <property type="nucleotide sequence ID" value="NZ_SLWN01000020.1"/>
</dbReference>
<evidence type="ECO:0000313" key="2">
    <source>
        <dbReference type="Proteomes" id="UP000294508"/>
    </source>
</evidence>
<dbReference type="EMBL" id="SLWN01000020">
    <property type="protein sequence ID" value="TCO16553.1"/>
    <property type="molecule type" value="Genomic_DNA"/>
</dbReference>
<reference evidence="1 2" key="1">
    <citation type="journal article" date="2015" name="Stand. Genomic Sci.">
        <title>Genomic Encyclopedia of Bacterial and Archaeal Type Strains, Phase III: the genomes of soil and plant-associated and newly described type strains.</title>
        <authorList>
            <person name="Whitman W.B."/>
            <person name="Woyke T."/>
            <person name="Klenk H.P."/>
            <person name="Zhou Y."/>
            <person name="Lilburn T.G."/>
            <person name="Beck B.J."/>
            <person name="De Vos P."/>
            <person name="Vandamme P."/>
            <person name="Eisen J.A."/>
            <person name="Garrity G."/>
            <person name="Hugenholtz P."/>
            <person name="Kyrpides N.C."/>
        </authorList>
    </citation>
    <scope>NUCLEOTIDE SEQUENCE [LARGE SCALE GENOMIC DNA]</scope>
    <source>
        <strain evidence="1 2">VKM Ac-2572</strain>
    </source>
</reference>
<name>A0A4R2GYM0_9ACTN</name>
<proteinExistence type="predicted"/>
<gene>
    <name evidence="1" type="ORF">EV652_12046</name>
</gene>
<dbReference type="AlphaFoldDB" id="A0A4R2GYM0"/>
<organism evidence="1 2">
    <name type="scientific">Kribbella steppae</name>
    <dbReference type="NCBI Taxonomy" id="2512223"/>
    <lineage>
        <taxon>Bacteria</taxon>
        <taxon>Bacillati</taxon>
        <taxon>Actinomycetota</taxon>
        <taxon>Actinomycetes</taxon>
        <taxon>Propionibacteriales</taxon>
        <taxon>Kribbellaceae</taxon>
        <taxon>Kribbella</taxon>
    </lineage>
</organism>